<feature type="signal peptide" evidence="4">
    <location>
        <begin position="1"/>
        <end position="18"/>
    </location>
</feature>
<dbReference type="AlphaFoldDB" id="A0A533I5Z3"/>
<dbReference type="InterPro" id="IPR002508">
    <property type="entry name" value="MurNAc-LAA_cat"/>
</dbReference>
<evidence type="ECO:0000313" key="7">
    <source>
        <dbReference type="Proteomes" id="UP000315344"/>
    </source>
</evidence>
<accession>A0A533I5Z3</accession>
<dbReference type="InterPro" id="IPR021731">
    <property type="entry name" value="AMIN_dom"/>
</dbReference>
<protein>
    <recommendedName>
        <fullName evidence="2">N-acetylmuramoyl-L-alanine amidase</fullName>
        <ecNumber evidence="2">3.5.1.28</ecNumber>
    </recommendedName>
</protein>
<evidence type="ECO:0000256" key="4">
    <source>
        <dbReference type="SAM" id="SignalP"/>
    </source>
</evidence>
<dbReference type="EC" id="3.5.1.28" evidence="2"/>
<keyword evidence="3" id="KW-0378">Hydrolase</keyword>
<name>A0A533I5Z3_PARDE</name>
<feature type="chain" id="PRO_5021867621" description="N-acetylmuramoyl-L-alanine amidase" evidence="4">
    <location>
        <begin position="19"/>
        <end position="394"/>
    </location>
</feature>
<keyword evidence="4" id="KW-0732">Signal</keyword>
<dbReference type="Pfam" id="PF11741">
    <property type="entry name" value="AMIN"/>
    <property type="match status" value="1"/>
</dbReference>
<proteinExistence type="predicted"/>
<dbReference type="CDD" id="cd02696">
    <property type="entry name" value="MurNAc-LAA"/>
    <property type="match status" value="1"/>
</dbReference>
<dbReference type="Proteomes" id="UP000315344">
    <property type="component" value="Unassembled WGS sequence"/>
</dbReference>
<dbReference type="GO" id="GO:0030288">
    <property type="term" value="C:outer membrane-bounded periplasmic space"/>
    <property type="evidence" value="ECO:0007669"/>
    <property type="project" value="TreeGrafter"/>
</dbReference>
<dbReference type="SMART" id="SM00646">
    <property type="entry name" value="Ami_3"/>
    <property type="match status" value="1"/>
</dbReference>
<organism evidence="6 7">
    <name type="scientific">Paracoccus denitrificans</name>
    <dbReference type="NCBI Taxonomy" id="266"/>
    <lineage>
        <taxon>Bacteria</taxon>
        <taxon>Pseudomonadati</taxon>
        <taxon>Pseudomonadota</taxon>
        <taxon>Alphaproteobacteria</taxon>
        <taxon>Rhodobacterales</taxon>
        <taxon>Paracoccaceae</taxon>
        <taxon>Paracoccus</taxon>
    </lineage>
</organism>
<sequence length="394" mass="42429">MRWLLLVLALIWPVMVSAQDDAPRLDFKQSYAEGDGDGLRFQLHVTRPVPYRVTLLNDPMRLVVDLKGTAPALGSVSDFGGGSHFADLRAGSNGQGWQRLVFQLATPVAIDSLSMDTEKFGLLKVRLSPVAADAFGGAPNAMSELWNLPQPTTPVIDPTRPRPLRLAIDPGHGGIDSGAVEGGLRESDLMLDFAHELTEKLIRAGFEVVLTRRRDEFVGLETRMTEARASKADLLISLHADALPEGQAAGAAIFTWNSEADDRASQQLAARHDRADLVAGLDLAGTDDQIAATLMDMARADTHPRSEALAQHMSASLAQAGLALRRRPVKGAAFSVLKSPDIPSVLLELGFLTDPGDRANLMSAEWRARMATAVADAVTAWSADDAARATLRRH</sequence>
<comment type="caution">
    <text evidence="6">The sequence shown here is derived from an EMBL/GenBank/DDBJ whole genome shotgun (WGS) entry which is preliminary data.</text>
</comment>
<evidence type="ECO:0000256" key="3">
    <source>
        <dbReference type="ARBA" id="ARBA00022801"/>
    </source>
</evidence>
<evidence type="ECO:0000256" key="1">
    <source>
        <dbReference type="ARBA" id="ARBA00001561"/>
    </source>
</evidence>
<dbReference type="InterPro" id="IPR050695">
    <property type="entry name" value="N-acetylmuramoyl_amidase_3"/>
</dbReference>
<dbReference type="Pfam" id="PF01520">
    <property type="entry name" value="Amidase_3"/>
    <property type="match status" value="1"/>
</dbReference>
<reference evidence="6 7" key="1">
    <citation type="journal article" date="2017" name="Nat. Commun.">
        <title>In situ click chemistry generation of cyclooxygenase-2 inhibitors.</title>
        <authorList>
            <person name="Bhardwaj A."/>
            <person name="Kaur J."/>
            <person name="Wuest M."/>
            <person name="Wuest F."/>
        </authorList>
    </citation>
    <scope>NUCLEOTIDE SEQUENCE [LARGE SCALE GENOMIC DNA]</scope>
    <source>
        <strain evidence="6">S2_012_000_R3_94</strain>
    </source>
</reference>
<comment type="catalytic activity">
    <reaction evidence="1">
        <text>Hydrolyzes the link between N-acetylmuramoyl residues and L-amino acid residues in certain cell-wall glycopeptides.</text>
        <dbReference type="EC" id="3.5.1.28"/>
    </reaction>
</comment>
<evidence type="ECO:0000259" key="5">
    <source>
        <dbReference type="SMART" id="SM00646"/>
    </source>
</evidence>
<evidence type="ECO:0000313" key="6">
    <source>
        <dbReference type="EMBL" id="TKW66121.1"/>
    </source>
</evidence>
<dbReference type="Gene3D" id="3.40.630.40">
    <property type="entry name" value="Zn-dependent exopeptidases"/>
    <property type="match status" value="1"/>
</dbReference>
<feature type="domain" description="MurNAc-LAA" evidence="5">
    <location>
        <begin position="224"/>
        <end position="379"/>
    </location>
</feature>
<dbReference type="PANTHER" id="PTHR30404:SF0">
    <property type="entry name" value="N-ACETYLMURAMOYL-L-ALANINE AMIDASE AMIC"/>
    <property type="match status" value="1"/>
</dbReference>
<dbReference type="GO" id="GO:0008745">
    <property type="term" value="F:N-acetylmuramoyl-L-alanine amidase activity"/>
    <property type="evidence" value="ECO:0007669"/>
    <property type="project" value="UniProtKB-EC"/>
</dbReference>
<gene>
    <name evidence="6" type="ORF">DI616_11545</name>
</gene>
<dbReference type="EMBL" id="VAFL01000008">
    <property type="protein sequence ID" value="TKW66121.1"/>
    <property type="molecule type" value="Genomic_DNA"/>
</dbReference>
<evidence type="ECO:0000256" key="2">
    <source>
        <dbReference type="ARBA" id="ARBA00011901"/>
    </source>
</evidence>
<dbReference type="SUPFAM" id="SSF53187">
    <property type="entry name" value="Zn-dependent exopeptidases"/>
    <property type="match status" value="1"/>
</dbReference>
<dbReference type="GO" id="GO:0009253">
    <property type="term" value="P:peptidoglycan catabolic process"/>
    <property type="evidence" value="ECO:0007669"/>
    <property type="project" value="InterPro"/>
</dbReference>
<dbReference type="Gene3D" id="2.60.40.3500">
    <property type="match status" value="1"/>
</dbReference>
<dbReference type="PANTHER" id="PTHR30404">
    <property type="entry name" value="N-ACETYLMURAMOYL-L-ALANINE AMIDASE"/>
    <property type="match status" value="1"/>
</dbReference>